<evidence type="ECO:0000313" key="1">
    <source>
        <dbReference type="EMBL" id="KOF01997.1"/>
    </source>
</evidence>
<dbReference type="OrthoDB" id="1163349at2"/>
<accession>A0A0L8AIA2</accession>
<reference evidence="2" key="1">
    <citation type="submission" date="2014-11" db="EMBL/GenBank/DDBJ databases">
        <title>Genome sequencing of Roseivirga sp. D-25.</title>
        <authorList>
            <person name="Selvaratnam C."/>
            <person name="Thevarajoo S."/>
            <person name="Goh K.M."/>
            <person name="Eee R."/>
            <person name="Chan K.-G."/>
            <person name="Chong C.S."/>
        </authorList>
    </citation>
    <scope>NUCLEOTIDE SEQUENCE [LARGE SCALE GENOMIC DNA]</scope>
    <source>
        <strain evidence="2">D-25</strain>
    </source>
</reference>
<dbReference type="AlphaFoldDB" id="A0A0L8AIA2"/>
<dbReference type="PATRIC" id="fig|1566026.4.peg.1276"/>
<proteinExistence type="predicted"/>
<gene>
    <name evidence="1" type="ORF">OB69_14815</name>
</gene>
<sequence>MTAESKGSKYDEKIEEVISKLLRRGYTDIKATIEPYEAPASIVGQNHESELIPDITGEKWGGKGYFEISKKDVDPGELASKWKVLELLAKMKSGEFQIYVPHGSMQFTQRIIEKYNIQAELVKI</sequence>
<comment type="caution">
    <text evidence="1">The sequence shown here is derived from an EMBL/GenBank/DDBJ whole genome shotgun (WGS) entry which is preliminary data.</text>
</comment>
<name>A0A0L8AIA2_9BACT</name>
<dbReference type="RefSeq" id="WP_053224521.1">
    <property type="nucleotide sequence ID" value="NZ_JSVA01000017.1"/>
</dbReference>
<evidence type="ECO:0000313" key="2">
    <source>
        <dbReference type="Proteomes" id="UP000036908"/>
    </source>
</evidence>
<organism evidence="1 2">
    <name type="scientific">Roseivirga seohaensis subsp. aquiponti</name>
    <dbReference type="NCBI Taxonomy" id="1566026"/>
    <lineage>
        <taxon>Bacteria</taxon>
        <taxon>Pseudomonadati</taxon>
        <taxon>Bacteroidota</taxon>
        <taxon>Cytophagia</taxon>
        <taxon>Cytophagales</taxon>
        <taxon>Roseivirgaceae</taxon>
        <taxon>Roseivirga</taxon>
    </lineage>
</organism>
<dbReference type="EMBL" id="JSVA01000017">
    <property type="protein sequence ID" value="KOF01997.1"/>
    <property type="molecule type" value="Genomic_DNA"/>
</dbReference>
<dbReference type="Proteomes" id="UP000036908">
    <property type="component" value="Unassembled WGS sequence"/>
</dbReference>
<keyword evidence="2" id="KW-1185">Reference proteome</keyword>
<protein>
    <submittedName>
        <fullName evidence="1">Uncharacterized protein</fullName>
    </submittedName>
</protein>